<proteinExistence type="predicted"/>
<protein>
    <submittedName>
        <fullName evidence="2">Uncharacterized protein</fullName>
    </submittedName>
</protein>
<reference evidence="2" key="1">
    <citation type="submission" date="2021-01" db="EMBL/GenBank/DDBJ databases">
        <authorList>
            <person name="Corre E."/>
            <person name="Pelletier E."/>
            <person name="Niang G."/>
            <person name="Scheremetjew M."/>
            <person name="Finn R."/>
            <person name="Kale V."/>
            <person name="Holt S."/>
            <person name="Cochrane G."/>
            <person name="Meng A."/>
            <person name="Brown T."/>
            <person name="Cohen L."/>
        </authorList>
    </citation>
    <scope>NUCLEOTIDE SEQUENCE</scope>
    <source>
        <strain evidence="2">CCMP1258.1</strain>
    </source>
</reference>
<sequence length="161" mass="19838">MNNKRSILNRKPKTASKNNVGSMDREWQKEQARLQMLRRNHEKYRDMRARQLYGTRTEKAELKDMERMQMMKSKMEQRQRVKREKDLDRKAYQEAEIYQEKQDMLHKQREEARKSYLHHIASQNRKLETFRRRKKEVHALKDEINRQNGPDFFARFGRNAL</sequence>
<gene>
    <name evidence="2" type="ORF">BIGN1055_LOCUS1283</name>
</gene>
<dbReference type="AlphaFoldDB" id="A0A6U3FLC6"/>
<feature type="region of interest" description="Disordered" evidence="1">
    <location>
        <begin position="1"/>
        <end position="26"/>
    </location>
</feature>
<evidence type="ECO:0000313" key="2">
    <source>
        <dbReference type="EMBL" id="CAD9581400.1"/>
    </source>
</evidence>
<organism evidence="2">
    <name type="scientific">Bigelowiella natans</name>
    <name type="common">Pedinomonas minutissima</name>
    <name type="synonym">Chlorarachnion sp. (strain CCMP621)</name>
    <dbReference type="NCBI Taxonomy" id="227086"/>
    <lineage>
        <taxon>Eukaryota</taxon>
        <taxon>Sar</taxon>
        <taxon>Rhizaria</taxon>
        <taxon>Cercozoa</taxon>
        <taxon>Chlorarachniophyceae</taxon>
        <taxon>Bigelowiella</taxon>
    </lineage>
</organism>
<evidence type="ECO:0000256" key="1">
    <source>
        <dbReference type="SAM" id="MobiDB-lite"/>
    </source>
</evidence>
<dbReference type="EMBL" id="HBHA01002002">
    <property type="protein sequence ID" value="CAD9581400.1"/>
    <property type="molecule type" value="Transcribed_RNA"/>
</dbReference>
<accession>A0A6U3FLC6</accession>
<name>A0A6U3FLC6_BIGNA</name>